<evidence type="ECO:0000313" key="2">
    <source>
        <dbReference type="Proteomes" id="UP000006324"/>
    </source>
</evidence>
<name>A0A0F6H7I4_LEPIR</name>
<protein>
    <submittedName>
        <fullName evidence="1">Uncharacterized protein</fullName>
    </submittedName>
</protein>
<reference evidence="1 2" key="1">
    <citation type="submission" date="2012-09" db="EMBL/GenBank/DDBJ databases">
        <authorList>
            <person name="Harkins D.M."/>
            <person name="Durkin A.S."/>
            <person name="Brinkac L.M."/>
            <person name="Selengut J.D."/>
            <person name="Sanka R."/>
            <person name="DePew J."/>
            <person name="Purushe J."/>
            <person name="Chanthongthip A."/>
            <person name="Lattana O."/>
            <person name="Phetsouvanh R."/>
            <person name="Newton P.N."/>
            <person name="Vinetz J.M."/>
            <person name="Sutton G.G."/>
            <person name="Nelson W.C."/>
            <person name="Fouts D.E."/>
        </authorList>
    </citation>
    <scope>NUCLEOTIDE SEQUENCE [LARGE SCALE GENOMIC DNA]</scope>
    <source>
        <strain evidence="1 2">UI 12621</strain>
    </source>
</reference>
<gene>
    <name evidence="1" type="ORF">LEP1GSC104_2599</name>
</gene>
<accession>A0A0F6H7I4</accession>
<dbReference type="Proteomes" id="UP000006324">
    <property type="component" value="Unassembled WGS sequence"/>
</dbReference>
<sequence length="64" mass="7485">MKIVGTMKYQKNHRPSDFCTKPLFCGHYQNLNSILASSSEKKISKSMSSYNFFSYAEFHRIEVK</sequence>
<evidence type="ECO:0000313" key="1">
    <source>
        <dbReference type="EMBL" id="EKO24195.1"/>
    </source>
</evidence>
<comment type="caution">
    <text evidence="1">The sequence shown here is derived from an EMBL/GenBank/DDBJ whole genome shotgun (WGS) entry which is preliminary data.</text>
</comment>
<organism evidence="1 2">
    <name type="scientific">Leptospira interrogans str. UI 12621</name>
    <dbReference type="NCBI Taxonomy" id="1049937"/>
    <lineage>
        <taxon>Bacteria</taxon>
        <taxon>Pseudomonadati</taxon>
        <taxon>Spirochaetota</taxon>
        <taxon>Spirochaetia</taxon>
        <taxon>Leptospirales</taxon>
        <taxon>Leptospiraceae</taxon>
        <taxon>Leptospira</taxon>
    </lineage>
</organism>
<dbReference type="EMBL" id="AHNQ02000034">
    <property type="protein sequence ID" value="EKO24195.1"/>
    <property type="molecule type" value="Genomic_DNA"/>
</dbReference>
<proteinExistence type="predicted"/>
<dbReference type="AlphaFoldDB" id="A0A0F6H7I4"/>